<feature type="domain" description="ABC transporter" evidence="4">
    <location>
        <begin position="6"/>
        <end position="250"/>
    </location>
</feature>
<feature type="compositionally biased region" description="Gly residues" evidence="3">
    <location>
        <begin position="282"/>
        <end position="293"/>
    </location>
</feature>
<dbReference type="InterPro" id="IPR003593">
    <property type="entry name" value="AAA+_ATPase"/>
</dbReference>
<evidence type="ECO:0000313" key="5">
    <source>
        <dbReference type="EMBL" id="ETV73362.1"/>
    </source>
</evidence>
<gene>
    <name evidence="5" type="ORF">H257_11871</name>
</gene>
<dbReference type="OrthoDB" id="6512918at2759"/>
<dbReference type="InterPro" id="IPR003439">
    <property type="entry name" value="ABC_transporter-like_ATP-bd"/>
</dbReference>
<dbReference type="RefSeq" id="XP_009837238.1">
    <property type="nucleotide sequence ID" value="XM_009838936.1"/>
</dbReference>
<proteinExistence type="predicted"/>
<dbReference type="SUPFAM" id="SSF52540">
    <property type="entry name" value="P-loop containing nucleoside triphosphate hydrolases"/>
    <property type="match status" value="1"/>
</dbReference>
<dbReference type="PANTHER" id="PTHR43158:SF2">
    <property type="entry name" value="SKFA PEPTIDE EXPORT ATP-BINDING PROTEIN SKFE"/>
    <property type="match status" value="1"/>
</dbReference>
<dbReference type="GO" id="GO:0016887">
    <property type="term" value="F:ATP hydrolysis activity"/>
    <property type="evidence" value="ECO:0007669"/>
    <property type="project" value="InterPro"/>
</dbReference>
<dbReference type="GO" id="GO:0005524">
    <property type="term" value="F:ATP binding"/>
    <property type="evidence" value="ECO:0007669"/>
    <property type="project" value="UniProtKB-KW"/>
</dbReference>
<evidence type="ECO:0000256" key="1">
    <source>
        <dbReference type="ARBA" id="ARBA00022741"/>
    </source>
</evidence>
<accession>W4G0X3</accession>
<dbReference type="Gene3D" id="3.40.50.300">
    <property type="entry name" value="P-loop containing nucleotide triphosphate hydrolases"/>
    <property type="match status" value="1"/>
</dbReference>
<dbReference type="InterPro" id="IPR027417">
    <property type="entry name" value="P-loop_NTPase"/>
</dbReference>
<dbReference type="PROSITE" id="PS50893">
    <property type="entry name" value="ABC_TRANSPORTER_2"/>
    <property type="match status" value="1"/>
</dbReference>
<dbReference type="AlphaFoldDB" id="W4G0X3"/>
<keyword evidence="2" id="KW-0067">ATP-binding</keyword>
<dbReference type="VEuPathDB" id="FungiDB:H257_11871"/>
<dbReference type="EMBL" id="KI913149">
    <property type="protein sequence ID" value="ETV73362.1"/>
    <property type="molecule type" value="Genomic_DNA"/>
</dbReference>
<reference evidence="5" key="1">
    <citation type="submission" date="2013-12" db="EMBL/GenBank/DDBJ databases">
        <title>The Genome Sequence of Aphanomyces astaci APO3.</title>
        <authorList>
            <consortium name="The Broad Institute Genomics Platform"/>
            <person name="Russ C."/>
            <person name="Tyler B."/>
            <person name="van West P."/>
            <person name="Dieguez-Uribeondo J."/>
            <person name="Young S.K."/>
            <person name="Zeng Q."/>
            <person name="Gargeya S."/>
            <person name="Fitzgerald M."/>
            <person name="Abouelleil A."/>
            <person name="Alvarado L."/>
            <person name="Chapman S.B."/>
            <person name="Gainer-Dewar J."/>
            <person name="Goldberg J."/>
            <person name="Griggs A."/>
            <person name="Gujja S."/>
            <person name="Hansen M."/>
            <person name="Howarth C."/>
            <person name="Imamovic A."/>
            <person name="Ireland A."/>
            <person name="Larimer J."/>
            <person name="McCowan C."/>
            <person name="Murphy C."/>
            <person name="Pearson M."/>
            <person name="Poon T.W."/>
            <person name="Priest M."/>
            <person name="Roberts A."/>
            <person name="Saif S."/>
            <person name="Shea T."/>
            <person name="Sykes S."/>
            <person name="Wortman J."/>
            <person name="Nusbaum C."/>
            <person name="Birren B."/>
        </authorList>
    </citation>
    <scope>NUCLEOTIDE SEQUENCE [LARGE SCALE GENOMIC DNA]</scope>
    <source>
        <strain evidence="5">APO3</strain>
    </source>
</reference>
<organism evidence="5">
    <name type="scientific">Aphanomyces astaci</name>
    <name type="common">Crayfish plague agent</name>
    <dbReference type="NCBI Taxonomy" id="112090"/>
    <lineage>
        <taxon>Eukaryota</taxon>
        <taxon>Sar</taxon>
        <taxon>Stramenopiles</taxon>
        <taxon>Oomycota</taxon>
        <taxon>Saprolegniomycetes</taxon>
        <taxon>Saprolegniales</taxon>
        <taxon>Verrucalvaceae</taxon>
        <taxon>Aphanomyces</taxon>
    </lineage>
</organism>
<feature type="region of interest" description="Disordered" evidence="3">
    <location>
        <begin position="256"/>
        <end position="293"/>
    </location>
</feature>
<dbReference type="SMART" id="SM00382">
    <property type="entry name" value="AAA"/>
    <property type="match status" value="1"/>
</dbReference>
<sequence length="293" mass="32678">MSTVTVEFENLEFKYVETYAGIDISGGPILKNLNVQFHAGQRILLVGGNGAGKSTLLKMIGGKHLPTSGGCWELGHRDSFRDTMLNNQRTMATSDWGNRSVAFASHSAAYSADIAVEEMMVKLQQTYPDRRADLLKCLRIDLSWRMHKLSTGQRCRVQLFLALLRPSQLIVLDEVLGCLDIISRVNILHFLRRESEGPQQATVILASHVFDGMEKWASHVLYLRSGQVAFFDELARIPLKGSEKLSLYDTTEAWLREEEETPEKEASTSGNLENAQNRAGGFSNGRLGGVDQF</sequence>
<keyword evidence="1" id="KW-0547">Nucleotide-binding</keyword>
<evidence type="ECO:0000259" key="4">
    <source>
        <dbReference type="PROSITE" id="PS50893"/>
    </source>
</evidence>
<dbReference type="PANTHER" id="PTHR43158">
    <property type="entry name" value="SKFA PEPTIDE EXPORT ATP-BINDING PROTEIN SKFE"/>
    <property type="match status" value="1"/>
</dbReference>
<protein>
    <recommendedName>
        <fullName evidence="4">ABC transporter domain-containing protein</fullName>
    </recommendedName>
</protein>
<name>W4G0X3_APHAT</name>
<evidence type="ECO:0000256" key="3">
    <source>
        <dbReference type="SAM" id="MobiDB-lite"/>
    </source>
</evidence>
<evidence type="ECO:0000256" key="2">
    <source>
        <dbReference type="ARBA" id="ARBA00022840"/>
    </source>
</evidence>
<feature type="compositionally biased region" description="Polar residues" evidence="3">
    <location>
        <begin position="267"/>
        <end position="277"/>
    </location>
</feature>
<dbReference type="Pfam" id="PF00005">
    <property type="entry name" value="ABC_tran"/>
    <property type="match status" value="1"/>
</dbReference>
<dbReference type="GeneID" id="20813867"/>